<evidence type="ECO:0000313" key="2">
    <source>
        <dbReference type="Proteomes" id="UP000017836"/>
    </source>
</evidence>
<dbReference type="HOGENOM" id="CLU_1470129_0_0_1"/>
<dbReference type="Proteomes" id="UP000017836">
    <property type="component" value="Unassembled WGS sequence"/>
</dbReference>
<keyword evidence="2" id="KW-1185">Reference proteome</keyword>
<accession>W1PY90</accession>
<sequence length="184" mass="21049">MDKEATVHLPHTSFHAQGVIRPSSTFSPPSFAKMSFIHCQLQAMLDRRFLTRRVASRLKKVQKKVEPSVPPLMIHDLNEGEEVVDNQPILSTQSEELWLENVPGMSLDQDPDFGVRGNITGEHLQEPFDVAPLAVRLPAFKEEEFFEEDMVDVDITLIVRKIWLNRVEAASEEFKEERMGPKRA</sequence>
<dbReference type="Gramene" id="ERN12906">
    <property type="protein sequence ID" value="ERN12906"/>
    <property type="gene ID" value="AMTR_s00050p00190740"/>
</dbReference>
<dbReference type="AlphaFoldDB" id="W1PY90"/>
<name>W1PY90_AMBTC</name>
<evidence type="ECO:0000313" key="1">
    <source>
        <dbReference type="EMBL" id="ERN12906.1"/>
    </source>
</evidence>
<protein>
    <submittedName>
        <fullName evidence="1">Uncharacterized protein</fullName>
    </submittedName>
</protein>
<dbReference type="EMBL" id="KI392596">
    <property type="protein sequence ID" value="ERN12906.1"/>
    <property type="molecule type" value="Genomic_DNA"/>
</dbReference>
<gene>
    <name evidence="1" type="ORF">AMTR_s00050p00190740</name>
</gene>
<proteinExistence type="predicted"/>
<reference evidence="2" key="1">
    <citation type="journal article" date="2013" name="Science">
        <title>The Amborella genome and the evolution of flowering plants.</title>
        <authorList>
            <consortium name="Amborella Genome Project"/>
        </authorList>
    </citation>
    <scope>NUCLEOTIDE SEQUENCE [LARGE SCALE GENOMIC DNA]</scope>
</reference>
<organism evidence="1 2">
    <name type="scientific">Amborella trichopoda</name>
    <dbReference type="NCBI Taxonomy" id="13333"/>
    <lineage>
        <taxon>Eukaryota</taxon>
        <taxon>Viridiplantae</taxon>
        <taxon>Streptophyta</taxon>
        <taxon>Embryophyta</taxon>
        <taxon>Tracheophyta</taxon>
        <taxon>Spermatophyta</taxon>
        <taxon>Magnoliopsida</taxon>
        <taxon>Amborellales</taxon>
        <taxon>Amborellaceae</taxon>
        <taxon>Amborella</taxon>
    </lineage>
</organism>